<comment type="subcellular location">
    <subcellularLocation>
        <location evidence="1">Membrane</location>
        <topology evidence="1">Multi-pass membrane protein</topology>
    </subcellularLocation>
</comment>
<dbReference type="InterPro" id="IPR004853">
    <property type="entry name" value="Sugar_P_trans_dom"/>
</dbReference>
<accession>A0A6A2WSY7</accession>
<feature type="transmembrane region" description="Helical" evidence="5">
    <location>
        <begin position="269"/>
        <end position="287"/>
    </location>
</feature>
<proteinExistence type="predicted"/>
<keyword evidence="3 5" id="KW-1133">Transmembrane helix</keyword>
<keyword evidence="2 5" id="KW-0812">Transmembrane</keyword>
<dbReference type="Pfam" id="PF03151">
    <property type="entry name" value="TPT"/>
    <property type="match status" value="1"/>
</dbReference>
<feature type="transmembrane region" description="Helical" evidence="5">
    <location>
        <begin position="319"/>
        <end position="338"/>
    </location>
</feature>
<dbReference type="AlphaFoldDB" id="A0A6A2WSY7"/>
<feature type="transmembrane region" description="Helical" evidence="5">
    <location>
        <begin position="294"/>
        <end position="313"/>
    </location>
</feature>
<feature type="transmembrane region" description="Helical" evidence="5">
    <location>
        <begin position="232"/>
        <end position="249"/>
    </location>
</feature>
<comment type="caution">
    <text evidence="7">The sequence shown here is derived from an EMBL/GenBank/DDBJ whole genome shotgun (WGS) entry which is preliminary data.</text>
</comment>
<reference evidence="7" key="1">
    <citation type="submission" date="2019-09" db="EMBL/GenBank/DDBJ databases">
        <title>Draft genome information of white flower Hibiscus syriacus.</title>
        <authorList>
            <person name="Kim Y.-M."/>
        </authorList>
    </citation>
    <scope>NUCLEOTIDE SEQUENCE [LARGE SCALE GENOMIC DNA]</scope>
    <source>
        <strain evidence="7">YM2019G1</strain>
    </source>
</reference>
<feature type="domain" description="Sugar phosphate transporter" evidence="6">
    <location>
        <begin position="152"/>
        <end position="275"/>
    </location>
</feature>
<keyword evidence="4 5" id="KW-0472">Membrane</keyword>
<evidence type="ECO:0000256" key="4">
    <source>
        <dbReference type="ARBA" id="ARBA00023136"/>
    </source>
</evidence>
<feature type="transmembrane region" description="Helical" evidence="5">
    <location>
        <begin position="206"/>
        <end position="225"/>
    </location>
</feature>
<dbReference type="GO" id="GO:0016020">
    <property type="term" value="C:membrane"/>
    <property type="evidence" value="ECO:0007669"/>
    <property type="project" value="UniProtKB-SubCell"/>
</dbReference>
<protein>
    <submittedName>
        <fullName evidence="7">Nucleotide/sugar transporter family protein isoform 2</fullName>
    </submittedName>
</protein>
<dbReference type="PANTHER" id="PTHR11132">
    <property type="entry name" value="SOLUTE CARRIER FAMILY 35"/>
    <property type="match status" value="1"/>
</dbReference>
<feature type="transmembrane region" description="Helical" evidence="5">
    <location>
        <begin position="174"/>
        <end position="200"/>
    </location>
</feature>
<name>A0A6A2WSY7_HIBSY</name>
<evidence type="ECO:0000313" key="8">
    <source>
        <dbReference type="Proteomes" id="UP000436088"/>
    </source>
</evidence>
<dbReference type="EMBL" id="VEPZ02001668">
    <property type="protein sequence ID" value="KAE8663721.1"/>
    <property type="molecule type" value="Genomic_DNA"/>
</dbReference>
<gene>
    <name evidence="7" type="ORF">F3Y22_tig00112921pilonHSYRG00090</name>
</gene>
<evidence type="ECO:0000259" key="6">
    <source>
        <dbReference type="Pfam" id="PF03151"/>
    </source>
</evidence>
<evidence type="ECO:0000256" key="2">
    <source>
        <dbReference type="ARBA" id="ARBA00022692"/>
    </source>
</evidence>
<evidence type="ECO:0000313" key="7">
    <source>
        <dbReference type="EMBL" id="KAE8663721.1"/>
    </source>
</evidence>
<dbReference type="Proteomes" id="UP000436088">
    <property type="component" value="Unassembled WGS sequence"/>
</dbReference>
<dbReference type="InterPro" id="IPR050186">
    <property type="entry name" value="TPT_transporter"/>
</dbReference>
<keyword evidence="8" id="KW-1185">Reference proteome</keyword>
<organism evidence="7 8">
    <name type="scientific">Hibiscus syriacus</name>
    <name type="common">Rose of Sharon</name>
    <dbReference type="NCBI Taxonomy" id="106335"/>
    <lineage>
        <taxon>Eukaryota</taxon>
        <taxon>Viridiplantae</taxon>
        <taxon>Streptophyta</taxon>
        <taxon>Embryophyta</taxon>
        <taxon>Tracheophyta</taxon>
        <taxon>Spermatophyta</taxon>
        <taxon>Magnoliopsida</taxon>
        <taxon>eudicotyledons</taxon>
        <taxon>Gunneridae</taxon>
        <taxon>Pentapetalae</taxon>
        <taxon>rosids</taxon>
        <taxon>malvids</taxon>
        <taxon>Malvales</taxon>
        <taxon>Malvaceae</taxon>
        <taxon>Malvoideae</taxon>
        <taxon>Hibiscus</taxon>
    </lineage>
</organism>
<sequence>MVESSSDKNTFQCTGIIDTHSGLGLHRDPPLSGLMKMGQFIWNPVQFVVGVRYNKFPEKSMHLNGGSTVEEIQEDSAGTYAPFDIENESPVHRRSSNVCADGASDTGTPRSLPLNFNSLVSAVDVLKTLFFILISPYRSNDMEGLLLQRWTLPFTVVPTALSTALDVNLSNASLVFISVTFATMCKSATPIFLLLFAFAFRLESPSLKLLGIILVISVGILLTVSKETDFQFWGFVFVMLAAVMSGFRWCMTQILLQKEACGLRNPLTFMSYVTPVMAVVTALLSLLLDPWVTVTIAGVVKEIVTILVAVVYLHDEFTWLKGAGLSTILVGVGLFNWYKYLKLKKGRVEEDEIAMAHAADHVAKYVILEDMEDD</sequence>
<evidence type="ECO:0000256" key="3">
    <source>
        <dbReference type="ARBA" id="ARBA00022989"/>
    </source>
</evidence>
<evidence type="ECO:0000256" key="1">
    <source>
        <dbReference type="ARBA" id="ARBA00004141"/>
    </source>
</evidence>
<evidence type="ECO:0000256" key="5">
    <source>
        <dbReference type="SAM" id="Phobius"/>
    </source>
</evidence>